<gene>
    <name evidence="4" type="ORF">PPNSA23_15740</name>
</gene>
<evidence type="ECO:0000313" key="4">
    <source>
        <dbReference type="EMBL" id="GAB1581631.1"/>
    </source>
</evidence>
<dbReference type="InterPro" id="IPR003806">
    <property type="entry name" value="ATP-grasp_PylC-type"/>
</dbReference>
<dbReference type="SUPFAM" id="SSF56059">
    <property type="entry name" value="Glutathione synthetase ATP-binding domain-like"/>
    <property type="match status" value="1"/>
</dbReference>
<dbReference type="Proteomes" id="UP001628091">
    <property type="component" value="Unassembled WGS sequence"/>
</dbReference>
<evidence type="ECO:0000259" key="3">
    <source>
        <dbReference type="PROSITE" id="PS50975"/>
    </source>
</evidence>
<dbReference type="EMBL" id="BAAFZP010000001">
    <property type="protein sequence ID" value="GAB1581631.1"/>
    <property type="molecule type" value="Genomic_DNA"/>
</dbReference>
<dbReference type="InterPro" id="IPR011761">
    <property type="entry name" value="ATP-grasp"/>
</dbReference>
<name>A0ABQ0GY81_9HYPH</name>
<accession>A0ABQ0GY81</accession>
<dbReference type="Gene3D" id="3.30.470.20">
    <property type="entry name" value="ATP-grasp fold, B domain"/>
    <property type="match status" value="1"/>
</dbReference>
<dbReference type="InterPro" id="IPR016677">
    <property type="entry name" value="UCP016817_carboligase"/>
</dbReference>
<feature type="region of interest" description="Disordered" evidence="2">
    <location>
        <begin position="157"/>
        <end position="227"/>
    </location>
</feature>
<evidence type="ECO:0000313" key="5">
    <source>
        <dbReference type="Proteomes" id="UP001628091"/>
    </source>
</evidence>
<dbReference type="PROSITE" id="PS50975">
    <property type="entry name" value="ATP_GRASP"/>
    <property type="match status" value="1"/>
</dbReference>
<evidence type="ECO:0000256" key="1">
    <source>
        <dbReference type="PROSITE-ProRule" id="PRU00409"/>
    </source>
</evidence>
<feature type="compositionally biased region" description="Basic and acidic residues" evidence="2">
    <location>
        <begin position="209"/>
        <end position="227"/>
    </location>
</feature>
<proteinExistence type="predicted"/>
<keyword evidence="5" id="KW-1185">Reference proteome</keyword>
<keyword evidence="1" id="KW-0067">ATP-binding</keyword>
<dbReference type="Pfam" id="PF02655">
    <property type="entry name" value="ATP-grasp_3"/>
    <property type="match status" value="1"/>
</dbReference>
<reference evidence="4 5" key="1">
    <citation type="submission" date="2024-10" db="EMBL/GenBank/DDBJ databases">
        <title>Isolation, draft genome sequencing and identification of Phyllobacterium sp. NSA23, isolated from leaf soil.</title>
        <authorList>
            <person name="Akita H."/>
        </authorList>
    </citation>
    <scope>NUCLEOTIDE SEQUENCE [LARGE SCALE GENOMIC DNA]</scope>
    <source>
        <strain evidence="4 5">NSA23</strain>
    </source>
</reference>
<organism evidence="4 5">
    <name type="scientific">Phyllobacterium phragmitis</name>
    <dbReference type="NCBI Taxonomy" id="2670329"/>
    <lineage>
        <taxon>Bacteria</taxon>
        <taxon>Pseudomonadati</taxon>
        <taxon>Pseudomonadota</taxon>
        <taxon>Alphaproteobacteria</taxon>
        <taxon>Hyphomicrobiales</taxon>
        <taxon>Phyllobacteriaceae</taxon>
        <taxon>Phyllobacterium</taxon>
    </lineage>
</organism>
<sequence length="438" mass="46920">MPVTLQNNPTVLIAAISGRSLAAAARRAGLRPLVADLFNDSDTLRLAERAIRLPGSIQTGIEPDGLVERLAALADGDEPQAFIYGSGFERTPEMVDAIARRFFVAGNRARTIRAVKDPAGLAGLCASLGIPHPEISMERPERPDGWLVKLAGGAGGSHVAQASSPEIAPHPYPLPACGEREASALPSHSSSQHPAERDGETSMPPSPRTRGEGKGEGHSSERQRFRLDGARPGRYFQRFVAGKNISALFIADGKEARLIGFSRQWSAPSETSPYRYGGAVRLLRCHKRKRTQISEWLTALTARTGLVGLCAADFIDGAAGLWLIEINPRPGATLDIFDSAETPLLREHLNAVRGATVTRPAYTGSVASAIAYTPHPIRLFPPIEWPDMTADHQPPGSMLEAGDPVCTVFASARSAATAERAVKTRVRALAAYWKEGSP</sequence>
<evidence type="ECO:0000256" key="2">
    <source>
        <dbReference type="SAM" id="MobiDB-lite"/>
    </source>
</evidence>
<protein>
    <submittedName>
        <fullName evidence="4">ATP-grasp domain-containing protein</fullName>
    </submittedName>
</protein>
<dbReference type="PIRSF" id="PIRSF016817">
    <property type="entry name" value="UCP016817_carboligase"/>
    <property type="match status" value="1"/>
</dbReference>
<comment type="caution">
    <text evidence="4">The sequence shown here is derived from an EMBL/GenBank/DDBJ whole genome shotgun (WGS) entry which is preliminary data.</text>
</comment>
<feature type="domain" description="ATP-grasp" evidence="3">
    <location>
        <begin position="305"/>
        <end position="353"/>
    </location>
</feature>
<keyword evidence="1" id="KW-0547">Nucleotide-binding</keyword>